<dbReference type="Gene3D" id="3.30.565.10">
    <property type="entry name" value="Histidine kinase-like ATPase, C-terminal domain"/>
    <property type="match status" value="1"/>
</dbReference>
<reference evidence="12" key="1">
    <citation type="journal article" date="2015" name="Int. J. Syst. Evol. Microbiol.">
        <title>Rhizobium alvei sp. nov., isolated from a freshwater river.</title>
        <authorList>
            <person name="Sheu S.Y."/>
            <person name="Huang H.W."/>
            <person name="Young C.C."/>
            <person name="Chen W.M."/>
        </authorList>
    </citation>
    <scope>NUCLEOTIDE SEQUENCE</scope>
    <source>
        <strain evidence="12">TNR-22</strain>
    </source>
</reference>
<gene>
    <name evidence="12" type="ORF">Q4481_09900</name>
</gene>
<dbReference type="InterPro" id="IPR050428">
    <property type="entry name" value="TCS_sensor_his_kinase"/>
</dbReference>
<protein>
    <recommendedName>
        <fullName evidence="3">histidine kinase</fullName>
        <ecNumber evidence="3">2.7.13.3</ecNumber>
    </recommendedName>
</protein>
<dbReference type="Pfam" id="PF02518">
    <property type="entry name" value="HATPase_c"/>
    <property type="match status" value="1"/>
</dbReference>
<dbReference type="PRINTS" id="PR00344">
    <property type="entry name" value="BCTRLSENSOR"/>
</dbReference>
<proteinExistence type="predicted"/>
<dbReference type="PANTHER" id="PTHR45436">
    <property type="entry name" value="SENSOR HISTIDINE KINASE YKOH"/>
    <property type="match status" value="1"/>
</dbReference>
<evidence type="ECO:0000256" key="2">
    <source>
        <dbReference type="ARBA" id="ARBA00004370"/>
    </source>
</evidence>
<organism evidence="12 13">
    <name type="scientific">Rhizobium alvei</name>
    <dbReference type="NCBI Taxonomy" id="1132659"/>
    <lineage>
        <taxon>Bacteria</taxon>
        <taxon>Pseudomonadati</taxon>
        <taxon>Pseudomonadota</taxon>
        <taxon>Alphaproteobacteria</taxon>
        <taxon>Hyphomicrobiales</taxon>
        <taxon>Rhizobiaceae</taxon>
        <taxon>Rhizobium/Agrobacterium group</taxon>
        <taxon>Rhizobium</taxon>
    </lineage>
</organism>
<keyword evidence="7 12" id="KW-0418">Kinase</keyword>
<dbReference type="EC" id="2.7.13.3" evidence="3"/>
<evidence type="ECO:0000256" key="10">
    <source>
        <dbReference type="SAM" id="Phobius"/>
    </source>
</evidence>
<dbReference type="SUPFAM" id="SSF55874">
    <property type="entry name" value="ATPase domain of HSP90 chaperone/DNA topoisomerase II/histidine kinase"/>
    <property type="match status" value="1"/>
</dbReference>
<evidence type="ECO:0000256" key="6">
    <source>
        <dbReference type="ARBA" id="ARBA00022692"/>
    </source>
</evidence>
<dbReference type="InterPro" id="IPR004358">
    <property type="entry name" value="Sig_transdc_His_kin-like_C"/>
</dbReference>
<evidence type="ECO:0000256" key="7">
    <source>
        <dbReference type="ARBA" id="ARBA00022777"/>
    </source>
</evidence>
<reference evidence="12" key="2">
    <citation type="submission" date="2023-07" db="EMBL/GenBank/DDBJ databases">
        <authorList>
            <person name="Shen H."/>
        </authorList>
    </citation>
    <scope>NUCLEOTIDE SEQUENCE</scope>
    <source>
        <strain evidence="12">TNR-22</strain>
    </source>
</reference>
<keyword evidence="9 10" id="KW-0472">Membrane</keyword>
<evidence type="ECO:0000256" key="5">
    <source>
        <dbReference type="ARBA" id="ARBA00022679"/>
    </source>
</evidence>
<dbReference type="PROSITE" id="PS51257">
    <property type="entry name" value="PROKAR_LIPOPROTEIN"/>
    <property type="match status" value="1"/>
</dbReference>
<dbReference type="PANTHER" id="PTHR45436:SF5">
    <property type="entry name" value="SENSOR HISTIDINE KINASE TRCS"/>
    <property type="match status" value="1"/>
</dbReference>
<evidence type="ECO:0000256" key="3">
    <source>
        <dbReference type="ARBA" id="ARBA00012438"/>
    </source>
</evidence>
<dbReference type="RefSeq" id="WP_304376197.1">
    <property type="nucleotide sequence ID" value="NZ_JAUOZU010000007.1"/>
</dbReference>
<evidence type="ECO:0000259" key="11">
    <source>
        <dbReference type="PROSITE" id="PS50109"/>
    </source>
</evidence>
<sequence>MVWRGNSLRLRLSVAGLMLLLVACIISFFGLSLLFERHVERRLTQELEVDLGQIIAKLERNPSGRLVLAGQPVDSRFAAPLSGLYWQIESGDEVLRSRSLWDGELEIPALEPGSSVVRYVDGPGERPVFMVARELAGGVRLGDRPVLVAVAIDRAEIDRAKTEFRSDLAPFLTVLGIILLVANFMQIQLGLMPLASVKQRIAEIRSGRARRMDGAYPMEILPLTEEVDGLLASREAQLIKARKQAADLAHGLKTPLQALAGDVERLKAEGKPELAREVGLSITAMRRHVDHQLARARLAERGQAKPVAILTVVERVIAVLERTPRGQMLDWTIDVAADLQVRIEADDLAELMGNLMENAVRYASGGVAITAERDGNHVWFRITDDGPGIPADKIETITRRGERLDQSSGGAGLGLSIVEEIVNTHGGTLAFENANPGLSVTVRLPST</sequence>
<dbReference type="SMART" id="SM00387">
    <property type="entry name" value="HATPase_c"/>
    <property type="match status" value="1"/>
</dbReference>
<evidence type="ECO:0000313" key="12">
    <source>
        <dbReference type="EMBL" id="MDO6964271.1"/>
    </source>
</evidence>
<accession>A0ABT8YKY1</accession>
<dbReference type="EMBL" id="JAUOZU010000007">
    <property type="protein sequence ID" value="MDO6964271.1"/>
    <property type="molecule type" value="Genomic_DNA"/>
</dbReference>
<comment type="subcellular location">
    <subcellularLocation>
        <location evidence="2">Membrane</location>
    </subcellularLocation>
</comment>
<keyword evidence="6 10" id="KW-0812">Transmembrane</keyword>
<dbReference type="Proteomes" id="UP001174932">
    <property type="component" value="Unassembled WGS sequence"/>
</dbReference>
<dbReference type="InterPro" id="IPR036890">
    <property type="entry name" value="HATPase_C_sf"/>
</dbReference>
<comment type="caution">
    <text evidence="12">The sequence shown here is derived from an EMBL/GenBank/DDBJ whole genome shotgun (WGS) entry which is preliminary data.</text>
</comment>
<keyword evidence="13" id="KW-1185">Reference proteome</keyword>
<feature type="transmembrane region" description="Helical" evidence="10">
    <location>
        <begin position="168"/>
        <end position="191"/>
    </location>
</feature>
<dbReference type="GO" id="GO:0016301">
    <property type="term" value="F:kinase activity"/>
    <property type="evidence" value="ECO:0007669"/>
    <property type="project" value="UniProtKB-KW"/>
</dbReference>
<dbReference type="InterPro" id="IPR005467">
    <property type="entry name" value="His_kinase_dom"/>
</dbReference>
<dbReference type="PROSITE" id="PS50109">
    <property type="entry name" value="HIS_KIN"/>
    <property type="match status" value="1"/>
</dbReference>
<feature type="transmembrane region" description="Helical" evidence="10">
    <location>
        <begin position="12"/>
        <end position="35"/>
    </location>
</feature>
<evidence type="ECO:0000256" key="4">
    <source>
        <dbReference type="ARBA" id="ARBA00022553"/>
    </source>
</evidence>
<evidence type="ECO:0000256" key="9">
    <source>
        <dbReference type="ARBA" id="ARBA00023136"/>
    </source>
</evidence>
<evidence type="ECO:0000313" key="13">
    <source>
        <dbReference type="Proteomes" id="UP001174932"/>
    </source>
</evidence>
<name>A0ABT8YKY1_9HYPH</name>
<evidence type="ECO:0000256" key="1">
    <source>
        <dbReference type="ARBA" id="ARBA00000085"/>
    </source>
</evidence>
<comment type="catalytic activity">
    <reaction evidence="1">
        <text>ATP + protein L-histidine = ADP + protein N-phospho-L-histidine.</text>
        <dbReference type="EC" id="2.7.13.3"/>
    </reaction>
</comment>
<keyword evidence="5" id="KW-0808">Transferase</keyword>
<keyword evidence="8 10" id="KW-1133">Transmembrane helix</keyword>
<evidence type="ECO:0000256" key="8">
    <source>
        <dbReference type="ARBA" id="ARBA00022989"/>
    </source>
</evidence>
<feature type="domain" description="Histidine kinase" evidence="11">
    <location>
        <begin position="247"/>
        <end position="447"/>
    </location>
</feature>
<dbReference type="InterPro" id="IPR003594">
    <property type="entry name" value="HATPase_dom"/>
</dbReference>
<keyword evidence="4" id="KW-0597">Phosphoprotein</keyword>